<dbReference type="SMART" id="SM00710">
    <property type="entry name" value="PbH1"/>
    <property type="match status" value="6"/>
</dbReference>
<dbReference type="InterPro" id="IPR006626">
    <property type="entry name" value="PbH1"/>
</dbReference>
<organism evidence="2 3">
    <name type="scientific">Bacillus cereus</name>
    <dbReference type="NCBI Taxonomy" id="1396"/>
    <lineage>
        <taxon>Bacteria</taxon>
        <taxon>Bacillati</taxon>
        <taxon>Bacillota</taxon>
        <taxon>Bacilli</taxon>
        <taxon>Bacillales</taxon>
        <taxon>Bacillaceae</taxon>
        <taxon>Bacillus</taxon>
        <taxon>Bacillus cereus group</taxon>
    </lineage>
</organism>
<protein>
    <recommendedName>
        <fullName evidence="1">Right handed beta helix domain-containing protein</fullName>
    </recommendedName>
</protein>
<dbReference type="Pfam" id="PF13229">
    <property type="entry name" value="Beta_helix"/>
    <property type="match status" value="1"/>
</dbReference>
<gene>
    <name evidence="2" type="ORF">CN984_04665</name>
</gene>
<proteinExistence type="predicted"/>
<dbReference type="Gene3D" id="2.10.10.90">
    <property type="match status" value="1"/>
</dbReference>
<sequence>MIEKVNVYVIELDKWNIKKDGTDAVNTTKGINKALLWAKENDYDVCKLPAGNYLVDKDSNIEMVSDMILDLFGCTIQKEKNGYQSYSIVRIFRQKNATILGGTIEGDKDTHDYITIPGTHEWGVGIDVSGLNRNIKIDSVKIKNTTGYGIRTGTEYGHLSWVYTTDLESGTFSNDGVLKADVNFTRSNKFWRITEYPQIQDNGYFSIMGNGYGFYGSTKDGGEVNLDRVPITIYFFDESNKFLGKITKRTFDNIYYSSFPKGTSKFKIGFRFNYNNINALSMTIRSMTYTKGINVINTDIYGCRALGIAITGAQNMLVDNCEIYGIGGVNPGYAIDIEDGYNINQNIIIRNNYIHDNNNGAVVVVSARNVLLESNKFYGSVFLGGSRGENYLSRHNLYNCSFGTGSTNAGGGDAATITFRDDYMLEGQLYMEGNAFYDNVCFDNMTFVLQSDTFRTTKFKNCYFYTNRADLGWVWILRRGSLLFEECKFNISSIQFYYFRDEYFANTINSNITMRNCDVNISSNFGSVGVNNFTLIGNTFKGTNDANWQQLNIRANNATILNNKFDSVSMTVDGNIGVSSKIMMKNNNITINKTKYNSGFDRCEGFLLRKFDYVYFENNEMYQPTVNATIFKLLTVYGEILLKLTGNTFIAEVSNNTNSTELWGGYRVNGDLAPLPYLEAIIKDNYFKNWDEIYQGNFISQLGKPIIGDGMIPQSSVEPTKGFFKLGEQVKNTNPVPGGYLGWVCVTQGYADTAVWVAMKAYVKGDRITANNNVYEAQNNGKSMLIAPAFPIVKGGTVDDKVGTTTWTPNKAYVIGSCVVPIISNGYYYECTIAGISGAIEPAWKTIIEEQIKDGTVVWTVRKIIKWKQIGNKTAFRTYGLINET</sequence>
<dbReference type="InterPro" id="IPR011050">
    <property type="entry name" value="Pectin_lyase_fold/virulence"/>
</dbReference>
<feature type="domain" description="Right handed beta helix" evidence="1">
    <location>
        <begin position="246"/>
        <end position="381"/>
    </location>
</feature>
<dbReference type="InterPro" id="IPR039448">
    <property type="entry name" value="Beta_helix"/>
</dbReference>
<reference evidence="2 3" key="1">
    <citation type="submission" date="2017-09" db="EMBL/GenBank/DDBJ databases">
        <title>Large-scale bioinformatics analysis of Bacillus genomes uncovers conserved roles of natural products in bacterial physiology.</title>
        <authorList>
            <consortium name="Agbiome Team Llc"/>
            <person name="Bleich R.M."/>
            <person name="Grubbs K.J."/>
            <person name="Santa Maria K.C."/>
            <person name="Allen S.E."/>
            <person name="Farag S."/>
            <person name="Shank E.A."/>
            <person name="Bowers A."/>
        </authorList>
    </citation>
    <scope>NUCLEOTIDE SEQUENCE [LARGE SCALE GENOMIC DNA]</scope>
    <source>
        <strain evidence="2 3">AFS050027</strain>
    </source>
</reference>
<dbReference type="SUPFAM" id="SSF51126">
    <property type="entry name" value="Pectin lyase-like"/>
    <property type="match status" value="2"/>
</dbReference>
<dbReference type="RefSeq" id="WP_098763410.1">
    <property type="nucleotide sequence ID" value="NZ_NUIL01000003.1"/>
</dbReference>
<dbReference type="InterPro" id="IPR012334">
    <property type="entry name" value="Pectin_lyas_fold"/>
</dbReference>
<evidence type="ECO:0000313" key="2">
    <source>
        <dbReference type="EMBL" id="PGO33386.1"/>
    </source>
</evidence>
<accession>A0A2B9QEI4</accession>
<comment type="caution">
    <text evidence="2">The sequence shown here is derived from an EMBL/GenBank/DDBJ whole genome shotgun (WGS) entry which is preliminary data.</text>
</comment>
<name>A0A2B9QEI4_BACCE</name>
<evidence type="ECO:0000259" key="1">
    <source>
        <dbReference type="Pfam" id="PF13229"/>
    </source>
</evidence>
<dbReference type="EMBL" id="NUIL01000003">
    <property type="protein sequence ID" value="PGO33386.1"/>
    <property type="molecule type" value="Genomic_DNA"/>
</dbReference>
<dbReference type="CDD" id="cd12215">
    <property type="entry name" value="ChiC_BD"/>
    <property type="match status" value="1"/>
</dbReference>
<evidence type="ECO:0000313" key="3">
    <source>
        <dbReference type="Proteomes" id="UP000223777"/>
    </source>
</evidence>
<dbReference type="Proteomes" id="UP000223777">
    <property type="component" value="Unassembled WGS sequence"/>
</dbReference>
<dbReference type="AlphaFoldDB" id="A0A2B9QEI4"/>
<dbReference type="Gene3D" id="2.160.20.10">
    <property type="entry name" value="Single-stranded right-handed beta-helix, Pectin lyase-like"/>
    <property type="match status" value="1"/>
</dbReference>